<dbReference type="RefSeq" id="WP_271632449.1">
    <property type="nucleotide sequence ID" value="NZ_CP094970.1"/>
</dbReference>
<dbReference type="AlphaFoldDB" id="A0AA46YJ36"/>
<accession>A0AA46YJ36</accession>
<dbReference type="EMBL" id="CP094970">
    <property type="protein sequence ID" value="UYM03807.1"/>
    <property type="molecule type" value="Genomic_DNA"/>
</dbReference>
<evidence type="ECO:0000313" key="2">
    <source>
        <dbReference type="Proteomes" id="UP001164390"/>
    </source>
</evidence>
<keyword evidence="2" id="KW-1185">Reference proteome</keyword>
<proteinExistence type="predicted"/>
<protein>
    <submittedName>
        <fullName evidence="1">Uncharacterized protein</fullName>
    </submittedName>
</protein>
<dbReference type="Proteomes" id="UP001164390">
    <property type="component" value="Chromosome"/>
</dbReference>
<sequence>MNDNHHPRPDQLPPIRTPRDLHARWRTLMGELGFSDRTLWVTFLEPDGAMVPHIVQVAELPTYPTAPNLDSLIEVCGRELDILGAGAAVAMLLSRPGHDVLTDADRAWGAGIAATARAHDVRAHPLHLANDEAVRVLAPDDLIGAA</sequence>
<reference evidence="1" key="1">
    <citation type="submission" date="2022-01" db="EMBL/GenBank/DDBJ databases">
        <title>Nocardioidaceae gen. sp. A5X3R13.</title>
        <authorList>
            <person name="Lopez Marin M.A."/>
            <person name="Uhlik O."/>
        </authorList>
    </citation>
    <scope>NUCLEOTIDE SEQUENCE</scope>
    <source>
        <strain evidence="1">A5X3R13</strain>
    </source>
</reference>
<organism evidence="1 2">
    <name type="scientific">Solicola gregarius</name>
    <dbReference type="NCBI Taxonomy" id="2908642"/>
    <lineage>
        <taxon>Bacteria</taxon>
        <taxon>Bacillati</taxon>
        <taxon>Actinomycetota</taxon>
        <taxon>Actinomycetes</taxon>
        <taxon>Propionibacteriales</taxon>
        <taxon>Nocardioidaceae</taxon>
        <taxon>Solicola</taxon>
    </lineage>
</organism>
<dbReference type="KEGG" id="sgrg:L0C25_14795"/>
<gene>
    <name evidence="1" type="ORF">L0C25_14795</name>
</gene>
<name>A0AA46YJ36_9ACTN</name>
<evidence type="ECO:0000313" key="1">
    <source>
        <dbReference type="EMBL" id="UYM03807.1"/>
    </source>
</evidence>